<reference evidence="3 4" key="1">
    <citation type="submission" date="2023-05" db="EMBL/GenBank/DDBJ databases">
        <title>[ruminococcus] sp. nov., isolated from a pig farm feces dump.</title>
        <authorList>
            <person name="Chang Y.-H."/>
        </authorList>
    </citation>
    <scope>NUCLEOTIDE SEQUENCE [LARGE SCALE GENOMIC DNA]</scope>
    <source>
        <strain evidence="3 4">YH-rum2234</strain>
    </source>
</reference>
<organism evidence="3 4">
    <name type="scientific">Fusibacillus kribbianus</name>
    <dbReference type="NCBI Taxonomy" id="3044208"/>
    <lineage>
        <taxon>Bacteria</taxon>
        <taxon>Bacillati</taxon>
        <taxon>Bacillota</taxon>
        <taxon>Clostridia</taxon>
        <taxon>Lachnospirales</taxon>
        <taxon>Lachnospiraceae</taxon>
        <taxon>Fusibacillus</taxon>
    </lineage>
</organism>
<feature type="transmembrane region" description="Helical" evidence="1">
    <location>
        <begin position="7"/>
        <end position="25"/>
    </location>
</feature>
<keyword evidence="1" id="KW-1133">Transmembrane helix</keyword>
<dbReference type="Gene3D" id="3.40.50.620">
    <property type="entry name" value="HUPs"/>
    <property type="match status" value="1"/>
</dbReference>
<dbReference type="Pfam" id="PF02698">
    <property type="entry name" value="DUF218"/>
    <property type="match status" value="1"/>
</dbReference>
<dbReference type="GO" id="GO:0000270">
    <property type="term" value="P:peptidoglycan metabolic process"/>
    <property type="evidence" value="ECO:0007669"/>
    <property type="project" value="TreeGrafter"/>
</dbReference>
<dbReference type="CDD" id="cd06259">
    <property type="entry name" value="YdcF-like"/>
    <property type="match status" value="1"/>
</dbReference>
<evidence type="ECO:0000259" key="2">
    <source>
        <dbReference type="Pfam" id="PF02698"/>
    </source>
</evidence>
<dbReference type="Proteomes" id="UP001300383">
    <property type="component" value="Unassembled WGS sequence"/>
</dbReference>
<sequence length="250" mass="27812">MNILFGVIALLSLVYYIVIVGYAGFQASFSVFWLALSVFCGILAVLFSMKRFRLFLRGLPMWVKIPVRTTVALGIFLFLLVEGFIVFHMFSEPEEDLDYLVVLGAQVRGETITKSLRYRLDEAADYLETHPDTKVVVTGGKGAGEDVAEGIAMRRYLMELGIGKDRIIVERFATDTRENINYSRALIGDPEASVGIVTNNFHVFRSVSLANKLGMSKATGIAAPSDGLLFPNMLVREFFAVMKDKFLGNI</sequence>
<protein>
    <submittedName>
        <fullName evidence="3">YdcF family protein</fullName>
    </submittedName>
</protein>
<keyword evidence="4" id="KW-1185">Reference proteome</keyword>
<feature type="transmembrane region" description="Helical" evidence="1">
    <location>
        <begin position="70"/>
        <end position="90"/>
    </location>
</feature>
<feature type="domain" description="DUF218" evidence="2">
    <location>
        <begin position="98"/>
        <end position="237"/>
    </location>
</feature>
<evidence type="ECO:0000313" key="4">
    <source>
        <dbReference type="Proteomes" id="UP001300383"/>
    </source>
</evidence>
<evidence type="ECO:0000256" key="1">
    <source>
        <dbReference type="SAM" id="Phobius"/>
    </source>
</evidence>
<dbReference type="AlphaFoldDB" id="A0AAP4BBS5"/>
<proteinExistence type="predicted"/>
<name>A0AAP4BBS5_9FIRM</name>
<gene>
    <name evidence="3" type="ORF">QJ036_07290</name>
</gene>
<dbReference type="PANTHER" id="PTHR30336">
    <property type="entry name" value="INNER MEMBRANE PROTEIN, PROBABLE PERMEASE"/>
    <property type="match status" value="1"/>
</dbReference>
<feature type="transmembrane region" description="Helical" evidence="1">
    <location>
        <begin position="31"/>
        <end position="49"/>
    </location>
</feature>
<dbReference type="RefSeq" id="WP_283230722.1">
    <property type="nucleotide sequence ID" value="NZ_JASGBQ010000010.1"/>
</dbReference>
<dbReference type="InterPro" id="IPR014729">
    <property type="entry name" value="Rossmann-like_a/b/a_fold"/>
</dbReference>
<dbReference type="GO" id="GO:0043164">
    <property type="term" value="P:Gram-negative-bacterium-type cell wall biogenesis"/>
    <property type="evidence" value="ECO:0007669"/>
    <property type="project" value="TreeGrafter"/>
</dbReference>
<dbReference type="InterPro" id="IPR003848">
    <property type="entry name" value="DUF218"/>
</dbReference>
<dbReference type="GO" id="GO:0005886">
    <property type="term" value="C:plasma membrane"/>
    <property type="evidence" value="ECO:0007669"/>
    <property type="project" value="TreeGrafter"/>
</dbReference>
<dbReference type="InterPro" id="IPR051599">
    <property type="entry name" value="Cell_Envelope_Assoc"/>
</dbReference>
<comment type="caution">
    <text evidence="3">The sequence shown here is derived from an EMBL/GenBank/DDBJ whole genome shotgun (WGS) entry which is preliminary data.</text>
</comment>
<dbReference type="EMBL" id="JASGBQ010000010">
    <property type="protein sequence ID" value="MDI9242273.1"/>
    <property type="molecule type" value="Genomic_DNA"/>
</dbReference>
<dbReference type="PANTHER" id="PTHR30336:SF4">
    <property type="entry name" value="ENVELOPE BIOGENESIS FACTOR ELYC"/>
    <property type="match status" value="1"/>
</dbReference>
<accession>A0AAP4BBS5</accession>
<keyword evidence="1" id="KW-0812">Transmembrane</keyword>
<keyword evidence="1" id="KW-0472">Membrane</keyword>
<evidence type="ECO:0000313" key="3">
    <source>
        <dbReference type="EMBL" id="MDI9242273.1"/>
    </source>
</evidence>